<dbReference type="GO" id="GO:0005524">
    <property type="term" value="F:ATP binding"/>
    <property type="evidence" value="ECO:0007669"/>
    <property type="project" value="UniProtKB-KW"/>
</dbReference>
<dbReference type="Gene3D" id="3.40.50.300">
    <property type="entry name" value="P-loop containing nucleotide triphosphate hydrolases"/>
    <property type="match status" value="1"/>
</dbReference>
<dbReference type="SUPFAM" id="SSF52540">
    <property type="entry name" value="P-loop containing nucleoside triphosphate hydrolases"/>
    <property type="match status" value="1"/>
</dbReference>
<name>A0A381YJN2_9ZZZZ</name>
<dbReference type="Pfam" id="PF06745">
    <property type="entry name" value="ATPase"/>
    <property type="match status" value="1"/>
</dbReference>
<dbReference type="PANTHER" id="PTHR43637:SF3">
    <property type="entry name" value="FLAGELLA-RELATED PROTEIN H-RELATED"/>
    <property type="match status" value="1"/>
</dbReference>
<dbReference type="InterPro" id="IPR014774">
    <property type="entry name" value="KaiC-like_dom"/>
</dbReference>
<accession>A0A381YJN2</accession>
<protein>
    <recommendedName>
        <fullName evidence="3">KaiC-like domain-containing protein</fullName>
    </recommendedName>
</protein>
<gene>
    <name evidence="4" type="ORF">METZ01_LOCUS129605</name>
</gene>
<sequence length="235" mass="25804">MVTQSGVDAITTGTIELDRRLGGGIPYNTVMLIEGQDASGKSTFAQQLIWGTLNSGQKACIYTTEQNVHSFLRQMESLGQDLTDYFLLNEIQVFPISASGDVTDPDAILDTLTRHIDAQTEPRMIVIDSLTTFVSRAGGDQIQNFFSELKRICMRGQVIACTVHENAFDEEYVLRVRSICDAYLRLQVSASGTNLIKTLEVAKIRGAELRTGNITGFEVEPGLGIRIIPVSRAQA</sequence>
<evidence type="ECO:0000259" key="3">
    <source>
        <dbReference type="Pfam" id="PF06745"/>
    </source>
</evidence>
<feature type="domain" description="KaiC-like" evidence="3">
    <location>
        <begin position="11"/>
        <end position="229"/>
    </location>
</feature>
<reference evidence="4" key="1">
    <citation type="submission" date="2018-05" db="EMBL/GenBank/DDBJ databases">
        <authorList>
            <person name="Lanie J.A."/>
            <person name="Ng W.-L."/>
            <person name="Kazmierczak K.M."/>
            <person name="Andrzejewski T.M."/>
            <person name="Davidsen T.M."/>
            <person name="Wayne K.J."/>
            <person name="Tettelin H."/>
            <person name="Glass J.I."/>
            <person name="Rusch D."/>
            <person name="Podicherti R."/>
            <person name="Tsui H.-C.T."/>
            <person name="Winkler M.E."/>
        </authorList>
    </citation>
    <scope>NUCLEOTIDE SEQUENCE</scope>
</reference>
<dbReference type="NCBIfam" id="NF004723">
    <property type="entry name" value="PRK06067.1"/>
    <property type="match status" value="1"/>
</dbReference>
<dbReference type="EMBL" id="UINC01018302">
    <property type="protein sequence ID" value="SVA76751.1"/>
    <property type="molecule type" value="Genomic_DNA"/>
</dbReference>
<dbReference type="PANTHER" id="PTHR43637">
    <property type="entry name" value="UPF0273 PROTEIN TM_0370"/>
    <property type="match status" value="1"/>
</dbReference>
<keyword evidence="1" id="KW-0547">Nucleotide-binding</keyword>
<organism evidence="4">
    <name type="scientific">marine metagenome</name>
    <dbReference type="NCBI Taxonomy" id="408172"/>
    <lineage>
        <taxon>unclassified sequences</taxon>
        <taxon>metagenomes</taxon>
        <taxon>ecological metagenomes</taxon>
    </lineage>
</organism>
<dbReference type="AlphaFoldDB" id="A0A381YJN2"/>
<evidence type="ECO:0000313" key="4">
    <source>
        <dbReference type="EMBL" id="SVA76751.1"/>
    </source>
</evidence>
<dbReference type="InterPro" id="IPR027417">
    <property type="entry name" value="P-loop_NTPase"/>
</dbReference>
<proteinExistence type="predicted"/>
<keyword evidence="2" id="KW-0067">ATP-binding</keyword>
<evidence type="ECO:0000256" key="2">
    <source>
        <dbReference type="ARBA" id="ARBA00022840"/>
    </source>
</evidence>
<evidence type="ECO:0000256" key="1">
    <source>
        <dbReference type="ARBA" id="ARBA00022741"/>
    </source>
</evidence>